<dbReference type="RefSeq" id="WP_011486877.1">
    <property type="nucleotide sequence ID" value="NC_007951.1"/>
</dbReference>
<proteinExistence type="predicted"/>
<evidence type="ECO:0000313" key="1">
    <source>
        <dbReference type="EMBL" id="ABE29057.1"/>
    </source>
</evidence>
<dbReference type="STRING" id="266265.Bxe_A3942"/>
<reference evidence="1 2" key="1">
    <citation type="journal article" date="2006" name="Proc. Natl. Acad. Sci. U.S.A.">
        <title>Burkholderia xenovorans LB400 harbors a multi-replicon, 9.73-Mbp genome shaped for versatility.</title>
        <authorList>
            <person name="Chain P.S."/>
            <person name="Denef V.J."/>
            <person name="Konstantinidis K.T."/>
            <person name="Vergez L.M."/>
            <person name="Agullo L."/>
            <person name="Reyes V.L."/>
            <person name="Hauser L."/>
            <person name="Cordova M."/>
            <person name="Gomez L."/>
            <person name="Gonzalez M."/>
            <person name="Land M."/>
            <person name="Lao V."/>
            <person name="Larimer F."/>
            <person name="LiPuma J.J."/>
            <person name="Mahenthiralingam E."/>
            <person name="Malfatti S.A."/>
            <person name="Marx C.J."/>
            <person name="Parnell J.J."/>
            <person name="Ramette A."/>
            <person name="Richardson P."/>
            <person name="Seeger M."/>
            <person name="Smith D."/>
            <person name="Spilker T."/>
            <person name="Sul W.J."/>
            <person name="Tsoi T.V."/>
            <person name="Ulrich L.E."/>
            <person name="Zhulin I.B."/>
            <person name="Tiedje J.M."/>
        </authorList>
    </citation>
    <scope>NUCLEOTIDE SEQUENCE [LARGE SCALE GENOMIC DNA]</scope>
    <source>
        <strain evidence="1 2">LB400</strain>
    </source>
</reference>
<dbReference type="Proteomes" id="UP000001817">
    <property type="component" value="Chromosome 1"/>
</dbReference>
<evidence type="ECO:0000313" key="2">
    <source>
        <dbReference type="Proteomes" id="UP000001817"/>
    </source>
</evidence>
<protein>
    <submittedName>
        <fullName evidence="1">Uncharacterized protein</fullName>
    </submittedName>
</protein>
<accession>Q145D2</accession>
<gene>
    <name evidence="1" type="ORF">Bxe_A3942</name>
</gene>
<sequence length="129" mass="15233">MNNTDIKENKFLKSANFLGELKKIGLIEDFIFAGSFLSKIQNARVELSYDFLRMSLQNDMAEEYPDGHYMSTFEYYITDIDNFLMCMNDNFLGFVNDREIENYYNVLLERYNLDQALEESTESLKPNKI</sequence>
<dbReference type="EMBL" id="CP000270">
    <property type="protein sequence ID" value="ABE29057.1"/>
    <property type="molecule type" value="Genomic_DNA"/>
</dbReference>
<dbReference type="AlphaFoldDB" id="Q145D2"/>
<name>Q145D2_PARXL</name>
<organism evidence="1 2">
    <name type="scientific">Paraburkholderia xenovorans (strain LB400)</name>
    <dbReference type="NCBI Taxonomy" id="266265"/>
    <lineage>
        <taxon>Bacteria</taxon>
        <taxon>Pseudomonadati</taxon>
        <taxon>Pseudomonadota</taxon>
        <taxon>Betaproteobacteria</taxon>
        <taxon>Burkholderiales</taxon>
        <taxon>Burkholderiaceae</taxon>
        <taxon>Paraburkholderia</taxon>
    </lineage>
</organism>
<keyword evidence="2" id="KW-1185">Reference proteome</keyword>
<dbReference type="KEGG" id="bxb:DR64_1619"/>
<dbReference type="KEGG" id="bxe:Bxe_A3942"/>